<dbReference type="PRINTS" id="PR00368">
    <property type="entry name" value="FADPNR"/>
</dbReference>
<dbReference type="InterPro" id="IPR051691">
    <property type="entry name" value="Metab_Enz_Cyan_OpOx_G3PDH"/>
</dbReference>
<reference evidence="3" key="1">
    <citation type="submission" date="2019-12" db="EMBL/GenBank/DDBJ databases">
        <authorList>
            <person name="zhang j."/>
            <person name="sun C.M."/>
        </authorList>
    </citation>
    <scope>NUCLEOTIDE SEQUENCE</scope>
    <source>
        <strain evidence="3">NS-1</strain>
    </source>
</reference>
<dbReference type="AlphaFoldDB" id="A0A8A7K8Z6"/>
<evidence type="ECO:0000259" key="2">
    <source>
        <dbReference type="Pfam" id="PF07992"/>
    </source>
</evidence>
<dbReference type="KEGG" id="ifn:GM661_06560"/>
<keyword evidence="1" id="KW-0560">Oxidoreductase</keyword>
<evidence type="ECO:0000313" key="3">
    <source>
        <dbReference type="EMBL" id="QTL97670.1"/>
    </source>
</evidence>
<dbReference type="GO" id="GO:0016491">
    <property type="term" value="F:oxidoreductase activity"/>
    <property type="evidence" value="ECO:0007669"/>
    <property type="project" value="UniProtKB-KW"/>
</dbReference>
<dbReference type="PANTHER" id="PTHR42949:SF3">
    <property type="entry name" value="ANAEROBIC GLYCEROL-3-PHOSPHATE DEHYDROGENASE SUBUNIT B"/>
    <property type="match status" value="1"/>
</dbReference>
<evidence type="ECO:0000256" key="1">
    <source>
        <dbReference type="ARBA" id="ARBA00023002"/>
    </source>
</evidence>
<dbReference type="EMBL" id="CP046640">
    <property type="protein sequence ID" value="QTL97670.1"/>
    <property type="molecule type" value="Genomic_DNA"/>
</dbReference>
<protein>
    <submittedName>
        <fullName evidence="3">FAD-binding protein</fullName>
    </submittedName>
</protein>
<organism evidence="3 4">
    <name type="scientific">Iocasia fonsfrigidae</name>
    <dbReference type="NCBI Taxonomy" id="2682810"/>
    <lineage>
        <taxon>Bacteria</taxon>
        <taxon>Bacillati</taxon>
        <taxon>Bacillota</taxon>
        <taxon>Clostridia</taxon>
        <taxon>Halanaerobiales</taxon>
        <taxon>Halanaerobiaceae</taxon>
        <taxon>Iocasia</taxon>
    </lineage>
</organism>
<dbReference type="PRINTS" id="PR00411">
    <property type="entry name" value="PNDRDTASEI"/>
</dbReference>
<proteinExistence type="predicted"/>
<dbReference type="Gene3D" id="3.50.50.60">
    <property type="entry name" value="FAD/NAD(P)-binding domain"/>
    <property type="match status" value="2"/>
</dbReference>
<dbReference type="InterPro" id="IPR023753">
    <property type="entry name" value="FAD/NAD-binding_dom"/>
</dbReference>
<evidence type="ECO:0000313" key="4">
    <source>
        <dbReference type="Proteomes" id="UP000665020"/>
    </source>
</evidence>
<name>A0A8A7K8Z6_9FIRM</name>
<dbReference type="PANTHER" id="PTHR42949">
    <property type="entry name" value="ANAEROBIC GLYCEROL-3-PHOSPHATE DEHYDROGENASE SUBUNIT B"/>
    <property type="match status" value="1"/>
</dbReference>
<gene>
    <name evidence="3" type="ORF">GM661_06560</name>
</gene>
<sequence length="428" mass="47446">MMKQYDLVVVGGGPAGLAAALAAEKNNVKKILVLERDKYLGGILQQCIHNGFGLEYFKEELTGPEYAARFIGRLKNSNIDYKTETMVINITPDKCVTALNRQDGIINIEAKAVILAMGCRERTREAICIPGDRPAGILSAGTAQRYINIEGYLPGRKVVVLGSGDIGLIMARRMKLEGAEVKAVLEIMPYSSGLIRNKVQCLDDFDIPLRLNHTIIRINGKKRVESVVTAKVDENLKVIPGTEEEIVCDTILFSVGLIPENELSRKTGIKLNKVTGGPVVNEIRMTNIAGIFACGNVLQVHDLVDYVTVESEIAGKSAALYINNNISKRENSIRINAAENISYVIPHQIEYLEKNRKFIKLFMRVSKPAENVNIILENGDGVKINSYQQDIVTPGEMIKIVLPEKFIKNYIREINVAVKKECDLHVQN</sequence>
<dbReference type="InterPro" id="IPR036188">
    <property type="entry name" value="FAD/NAD-bd_sf"/>
</dbReference>
<feature type="domain" description="FAD/NAD(P)-binding" evidence="2">
    <location>
        <begin position="5"/>
        <end position="299"/>
    </location>
</feature>
<dbReference type="SUPFAM" id="SSF51905">
    <property type="entry name" value="FAD/NAD(P)-binding domain"/>
    <property type="match status" value="1"/>
</dbReference>
<dbReference type="Pfam" id="PF07992">
    <property type="entry name" value="Pyr_redox_2"/>
    <property type="match status" value="1"/>
</dbReference>
<dbReference type="Proteomes" id="UP000665020">
    <property type="component" value="Chromosome"/>
</dbReference>
<keyword evidence="4" id="KW-1185">Reference proteome</keyword>
<accession>A0A8A7K8Z6</accession>